<feature type="compositionally biased region" description="Gly residues" evidence="1">
    <location>
        <begin position="119"/>
        <end position="129"/>
    </location>
</feature>
<proteinExistence type="predicted"/>
<dbReference type="Proteomes" id="UP001497623">
    <property type="component" value="Unassembled WGS sequence"/>
</dbReference>
<sequence>MLGLAPPDPHHPTSRRFITRMPPPFGRPHHPYAAMMYPEFGYRPPPPSYQASMQEYRLRLLLLDRHHQHPMVHPYHTHNVRGMGVTMGQESNYSHPPSYHSRDGSISQNPDVATSNNPSGGGDGGGGGVVPVHSREPSNLSFLSESIYSHGTHPSQNGSQRHVSVVLDGNKVLRLHGSTSVRGNNKKKNKHRDDNTVTIVQTTDSSQVIGSDAVIVTVSGSDVRHIASHSLHQRHHNQQHPNQQQNDQERELSVLAHL</sequence>
<dbReference type="AlphaFoldDB" id="A0AAV2QND0"/>
<protein>
    <submittedName>
        <fullName evidence="2">Uncharacterized protein</fullName>
    </submittedName>
</protein>
<evidence type="ECO:0000313" key="2">
    <source>
        <dbReference type="EMBL" id="CAL4090286.1"/>
    </source>
</evidence>
<name>A0AAV2QND0_MEGNR</name>
<keyword evidence="3" id="KW-1185">Reference proteome</keyword>
<dbReference type="EMBL" id="CAXKWB010008242">
    <property type="protein sequence ID" value="CAL4090286.1"/>
    <property type="molecule type" value="Genomic_DNA"/>
</dbReference>
<comment type="caution">
    <text evidence="2">The sequence shown here is derived from an EMBL/GenBank/DDBJ whole genome shotgun (WGS) entry which is preliminary data.</text>
</comment>
<feature type="region of interest" description="Disordered" evidence="1">
    <location>
        <begin position="86"/>
        <end position="136"/>
    </location>
</feature>
<reference evidence="2 3" key="1">
    <citation type="submission" date="2024-05" db="EMBL/GenBank/DDBJ databases">
        <authorList>
            <person name="Wallberg A."/>
        </authorList>
    </citation>
    <scope>NUCLEOTIDE SEQUENCE [LARGE SCALE GENOMIC DNA]</scope>
</reference>
<accession>A0AAV2QND0</accession>
<evidence type="ECO:0000313" key="3">
    <source>
        <dbReference type="Proteomes" id="UP001497623"/>
    </source>
</evidence>
<feature type="compositionally biased region" description="Polar residues" evidence="1">
    <location>
        <begin position="104"/>
        <end position="118"/>
    </location>
</feature>
<feature type="region of interest" description="Disordered" evidence="1">
    <location>
        <begin position="1"/>
        <end position="23"/>
    </location>
</feature>
<feature type="region of interest" description="Disordered" evidence="1">
    <location>
        <begin position="231"/>
        <end position="258"/>
    </location>
</feature>
<gene>
    <name evidence="2" type="ORF">MNOR_LOCUS13994</name>
</gene>
<evidence type="ECO:0000256" key="1">
    <source>
        <dbReference type="SAM" id="MobiDB-lite"/>
    </source>
</evidence>
<organism evidence="2 3">
    <name type="scientific">Meganyctiphanes norvegica</name>
    <name type="common">Northern krill</name>
    <name type="synonym">Thysanopoda norvegica</name>
    <dbReference type="NCBI Taxonomy" id="48144"/>
    <lineage>
        <taxon>Eukaryota</taxon>
        <taxon>Metazoa</taxon>
        <taxon>Ecdysozoa</taxon>
        <taxon>Arthropoda</taxon>
        <taxon>Crustacea</taxon>
        <taxon>Multicrustacea</taxon>
        <taxon>Malacostraca</taxon>
        <taxon>Eumalacostraca</taxon>
        <taxon>Eucarida</taxon>
        <taxon>Euphausiacea</taxon>
        <taxon>Euphausiidae</taxon>
        <taxon>Meganyctiphanes</taxon>
    </lineage>
</organism>